<dbReference type="RefSeq" id="WP_279652029.1">
    <property type="nucleotide sequence ID" value="NZ_CP122539.1"/>
</dbReference>
<keyword evidence="3" id="KW-1185">Reference proteome</keyword>
<evidence type="ECO:0000259" key="1">
    <source>
        <dbReference type="PROSITE" id="PS50112"/>
    </source>
</evidence>
<dbReference type="Gene3D" id="3.30.450.20">
    <property type="entry name" value="PAS domain"/>
    <property type="match status" value="1"/>
</dbReference>
<dbReference type="EMBL" id="CP122539">
    <property type="protein sequence ID" value="WGH76159.1"/>
    <property type="molecule type" value="Genomic_DNA"/>
</dbReference>
<dbReference type="Proteomes" id="UP001232001">
    <property type="component" value="Chromosome"/>
</dbReference>
<dbReference type="InterPro" id="IPR000014">
    <property type="entry name" value="PAS"/>
</dbReference>
<proteinExistence type="predicted"/>
<protein>
    <submittedName>
        <fullName evidence="2">PAS domain-containing protein</fullName>
    </submittedName>
</protein>
<evidence type="ECO:0000313" key="2">
    <source>
        <dbReference type="EMBL" id="WGH76159.1"/>
    </source>
</evidence>
<dbReference type="NCBIfam" id="TIGR00229">
    <property type="entry name" value="sensory_box"/>
    <property type="match status" value="1"/>
</dbReference>
<evidence type="ECO:0000313" key="3">
    <source>
        <dbReference type="Proteomes" id="UP001232001"/>
    </source>
</evidence>
<reference evidence="2 3" key="1">
    <citation type="submission" date="2023-04" db="EMBL/GenBank/DDBJ databases">
        <title>Tenacibaculum tangerinum sp. nov., isolated from sea tidal flat of South Korea.</title>
        <authorList>
            <person name="Lee S.H."/>
            <person name="Kim J.-J."/>
        </authorList>
    </citation>
    <scope>NUCLEOTIDE SEQUENCE [LARGE SCALE GENOMIC DNA]</scope>
    <source>
        <strain evidence="2 3">GRR-S3-23</strain>
    </source>
</reference>
<sequence length="180" mass="20432">MSNTRPVPINEERVWDKTKTIKSKTDEVGTITYVNNVFIDVSEYSKEELMGQPHNILRHPDMPKIIFKTLWDNLKKGNNFNAVVKNLTKTGKYYWIVTNFDIFKDASGTPTSFLGARSSVPDPVVEVIAPLYEKLIEVEASGGMEESEKYLKEYLADKGGNYISFIKKLLSDQGVDVSSW</sequence>
<organism evidence="2 3">
    <name type="scientific">Tenacibaculum tangerinum</name>
    <dbReference type="NCBI Taxonomy" id="3038772"/>
    <lineage>
        <taxon>Bacteria</taxon>
        <taxon>Pseudomonadati</taxon>
        <taxon>Bacteroidota</taxon>
        <taxon>Flavobacteriia</taxon>
        <taxon>Flavobacteriales</taxon>
        <taxon>Flavobacteriaceae</taxon>
        <taxon>Tenacibaculum</taxon>
    </lineage>
</organism>
<name>A0ABY8L4G7_9FLAO</name>
<dbReference type="CDD" id="cd00130">
    <property type="entry name" value="PAS"/>
    <property type="match status" value="1"/>
</dbReference>
<dbReference type="InterPro" id="IPR035965">
    <property type="entry name" value="PAS-like_dom_sf"/>
</dbReference>
<dbReference type="InterPro" id="IPR013655">
    <property type="entry name" value="PAS_fold_3"/>
</dbReference>
<dbReference type="PROSITE" id="PS50112">
    <property type="entry name" value="PAS"/>
    <property type="match status" value="1"/>
</dbReference>
<feature type="domain" description="PAS" evidence="1">
    <location>
        <begin position="26"/>
        <end position="77"/>
    </location>
</feature>
<dbReference type="SUPFAM" id="SSF55785">
    <property type="entry name" value="PYP-like sensor domain (PAS domain)"/>
    <property type="match status" value="1"/>
</dbReference>
<gene>
    <name evidence="2" type="ORF">P8625_03045</name>
</gene>
<accession>A0ABY8L4G7</accession>
<dbReference type="Pfam" id="PF08447">
    <property type="entry name" value="PAS_3"/>
    <property type="match status" value="1"/>
</dbReference>